<proteinExistence type="inferred from homology"/>
<evidence type="ECO:0000256" key="8">
    <source>
        <dbReference type="SAM" id="MobiDB-lite"/>
    </source>
</evidence>
<dbReference type="Pfam" id="PF00691">
    <property type="entry name" value="OmpA"/>
    <property type="match status" value="1"/>
</dbReference>
<comment type="subcellular location">
    <subcellularLocation>
        <location evidence="1">Cell membrane</location>
        <topology evidence="1">Single-pass membrane protein</topology>
    </subcellularLocation>
</comment>
<evidence type="ECO:0000256" key="2">
    <source>
        <dbReference type="ARBA" id="ARBA00008914"/>
    </source>
</evidence>
<dbReference type="Pfam" id="PF13677">
    <property type="entry name" value="MotB_plug"/>
    <property type="match status" value="1"/>
</dbReference>
<dbReference type="PANTHER" id="PTHR30329">
    <property type="entry name" value="STATOR ELEMENT OF FLAGELLAR MOTOR COMPLEX"/>
    <property type="match status" value="1"/>
</dbReference>
<reference evidence="11" key="2">
    <citation type="journal article" date="2021" name="Syst. Appl. Microbiol.">
        <title>Roseomonas hellenica sp. nov., isolated from roots of wild-growing Alkanna tinctoria.</title>
        <authorList>
            <person name="Rat A."/>
            <person name="Naranjo H.D."/>
            <person name="Lebbe L."/>
            <person name="Cnockaert M."/>
            <person name="Krigas N."/>
            <person name="Grigoriadou K."/>
            <person name="Maloupa E."/>
            <person name="Willems A."/>
        </authorList>
    </citation>
    <scope>NUCLEOTIDE SEQUENCE</scope>
    <source>
        <strain evidence="11">LMG 31231</strain>
    </source>
</reference>
<evidence type="ECO:0000259" key="10">
    <source>
        <dbReference type="PROSITE" id="PS51123"/>
    </source>
</evidence>
<feature type="domain" description="OmpA-like" evidence="10">
    <location>
        <begin position="227"/>
        <end position="346"/>
    </location>
</feature>
<keyword evidence="3" id="KW-1003">Cell membrane</keyword>
<dbReference type="SUPFAM" id="SSF103088">
    <property type="entry name" value="OmpA-like"/>
    <property type="match status" value="1"/>
</dbReference>
<evidence type="ECO:0000256" key="5">
    <source>
        <dbReference type="ARBA" id="ARBA00022989"/>
    </source>
</evidence>
<protein>
    <submittedName>
        <fullName evidence="11">OmpA family protein</fullName>
    </submittedName>
</protein>
<feature type="region of interest" description="Disordered" evidence="8">
    <location>
        <begin position="117"/>
        <end position="184"/>
    </location>
</feature>
<accession>A0A9X9WWD0</accession>
<reference evidence="11" key="1">
    <citation type="submission" date="2020-01" db="EMBL/GenBank/DDBJ databases">
        <authorList>
            <person name="Rat A."/>
        </authorList>
    </citation>
    <scope>NUCLEOTIDE SEQUENCE</scope>
    <source>
        <strain evidence="11">LMG 31231</strain>
    </source>
</reference>
<comment type="similarity">
    <text evidence="2">Belongs to the MotB family.</text>
</comment>
<feature type="compositionally biased region" description="Basic and acidic residues" evidence="8">
    <location>
        <begin position="17"/>
        <end position="27"/>
    </location>
</feature>
<feature type="region of interest" description="Disordered" evidence="8">
    <location>
        <begin position="79"/>
        <end position="103"/>
    </location>
</feature>
<keyword evidence="5 9" id="KW-1133">Transmembrane helix</keyword>
<dbReference type="PANTHER" id="PTHR30329:SF21">
    <property type="entry name" value="LIPOPROTEIN YIAD-RELATED"/>
    <property type="match status" value="1"/>
</dbReference>
<keyword evidence="6 7" id="KW-0472">Membrane</keyword>
<evidence type="ECO:0000256" key="7">
    <source>
        <dbReference type="PROSITE-ProRule" id="PRU00473"/>
    </source>
</evidence>
<dbReference type="InterPro" id="IPR050330">
    <property type="entry name" value="Bact_OuterMem_StrucFunc"/>
</dbReference>
<dbReference type="InterPro" id="IPR025713">
    <property type="entry name" value="MotB-like_N_dom"/>
</dbReference>
<dbReference type="InterPro" id="IPR006665">
    <property type="entry name" value="OmpA-like"/>
</dbReference>
<dbReference type="RefSeq" id="WP_211861831.1">
    <property type="nucleotide sequence ID" value="NZ_JAAEDM010000019.1"/>
</dbReference>
<feature type="compositionally biased region" description="Basic and acidic residues" evidence="8">
    <location>
        <begin position="172"/>
        <end position="184"/>
    </location>
</feature>
<comment type="caution">
    <text evidence="11">The sequence shown here is derived from an EMBL/GenBank/DDBJ whole genome shotgun (WGS) entry which is preliminary data.</text>
</comment>
<evidence type="ECO:0000256" key="4">
    <source>
        <dbReference type="ARBA" id="ARBA00022692"/>
    </source>
</evidence>
<evidence type="ECO:0000256" key="3">
    <source>
        <dbReference type="ARBA" id="ARBA00022475"/>
    </source>
</evidence>
<feature type="transmembrane region" description="Helical" evidence="9">
    <location>
        <begin position="34"/>
        <end position="53"/>
    </location>
</feature>
<dbReference type="CDD" id="cd07185">
    <property type="entry name" value="OmpA_C-like"/>
    <property type="match status" value="1"/>
</dbReference>
<evidence type="ECO:0000313" key="12">
    <source>
        <dbReference type="Proteomes" id="UP001138751"/>
    </source>
</evidence>
<feature type="compositionally biased region" description="Polar residues" evidence="8">
    <location>
        <begin position="92"/>
        <end position="103"/>
    </location>
</feature>
<evidence type="ECO:0000256" key="6">
    <source>
        <dbReference type="ARBA" id="ARBA00023136"/>
    </source>
</evidence>
<sequence>MAGKAKGKGDGGGTIVIRREEGGEHTHHGGAWKVAYADFVTAMMAFFLLMWLLNATTEEQRRGLADYFAPTSLLARSVSGSGQPFGGRTPNEDGNSTSTQGAITIQPGRMPVVMDIEEDDSETMARPQPRREGPEGREDADDARLVAPTPPGAQSGPEPPRGGPADAPATEARPEAASEAELRRELAHREREAFEHVAQQIREAVATDPALADLARQMLVEQTPEGLRIQLVDAERQPMFALGGTAPNDRARALLARVAQAAARLPNPVAIAGHTDATPFRGSGDRSNWDLSAERANVTRRLLVEAGLAEGRVRSVSGHAERDLLLPDQPNAAANRRVSITLLRQAREERP</sequence>
<dbReference type="GO" id="GO:0005886">
    <property type="term" value="C:plasma membrane"/>
    <property type="evidence" value="ECO:0007669"/>
    <property type="project" value="UniProtKB-SubCell"/>
</dbReference>
<dbReference type="PROSITE" id="PS51123">
    <property type="entry name" value="OMPA_2"/>
    <property type="match status" value="1"/>
</dbReference>
<dbReference type="InterPro" id="IPR036737">
    <property type="entry name" value="OmpA-like_sf"/>
</dbReference>
<keyword evidence="12" id="KW-1185">Reference proteome</keyword>
<organism evidence="11 12">
    <name type="scientific">Neoroseomonas soli</name>
    <dbReference type="NCBI Taxonomy" id="1081025"/>
    <lineage>
        <taxon>Bacteria</taxon>
        <taxon>Pseudomonadati</taxon>
        <taxon>Pseudomonadota</taxon>
        <taxon>Alphaproteobacteria</taxon>
        <taxon>Acetobacterales</taxon>
        <taxon>Acetobacteraceae</taxon>
        <taxon>Neoroseomonas</taxon>
    </lineage>
</organism>
<dbReference type="EMBL" id="JAAEDM010000019">
    <property type="protein sequence ID" value="MBR0671459.1"/>
    <property type="molecule type" value="Genomic_DNA"/>
</dbReference>
<keyword evidence="4 9" id="KW-0812">Transmembrane</keyword>
<dbReference type="AlphaFoldDB" id="A0A9X9WWD0"/>
<name>A0A9X9WWD0_9PROT</name>
<feature type="region of interest" description="Disordered" evidence="8">
    <location>
        <begin position="1"/>
        <end position="28"/>
    </location>
</feature>
<dbReference type="Gene3D" id="3.30.1330.60">
    <property type="entry name" value="OmpA-like domain"/>
    <property type="match status" value="1"/>
</dbReference>
<gene>
    <name evidence="11" type="ORF">GXW76_09770</name>
</gene>
<dbReference type="Proteomes" id="UP001138751">
    <property type="component" value="Unassembled WGS sequence"/>
</dbReference>
<evidence type="ECO:0000256" key="1">
    <source>
        <dbReference type="ARBA" id="ARBA00004162"/>
    </source>
</evidence>
<evidence type="ECO:0000256" key="9">
    <source>
        <dbReference type="SAM" id="Phobius"/>
    </source>
</evidence>
<evidence type="ECO:0000313" key="11">
    <source>
        <dbReference type="EMBL" id="MBR0671459.1"/>
    </source>
</evidence>